<dbReference type="Proteomes" id="UP000799436">
    <property type="component" value="Unassembled WGS sequence"/>
</dbReference>
<evidence type="ECO:0000313" key="1">
    <source>
        <dbReference type="EMBL" id="KAF2765450.1"/>
    </source>
</evidence>
<dbReference type="OrthoDB" id="1729737at2759"/>
<name>A0A6G1KYF6_9PEZI</name>
<proteinExistence type="predicted"/>
<dbReference type="EMBL" id="ML995891">
    <property type="protein sequence ID" value="KAF2765450.1"/>
    <property type="molecule type" value="Genomic_DNA"/>
</dbReference>
<reference evidence="1" key="1">
    <citation type="journal article" date="2020" name="Stud. Mycol.">
        <title>101 Dothideomycetes genomes: a test case for predicting lifestyles and emergence of pathogens.</title>
        <authorList>
            <person name="Haridas S."/>
            <person name="Albert R."/>
            <person name="Binder M."/>
            <person name="Bloem J."/>
            <person name="Labutti K."/>
            <person name="Salamov A."/>
            <person name="Andreopoulos B."/>
            <person name="Baker S."/>
            <person name="Barry K."/>
            <person name="Bills G."/>
            <person name="Bluhm B."/>
            <person name="Cannon C."/>
            <person name="Castanera R."/>
            <person name="Culley D."/>
            <person name="Daum C."/>
            <person name="Ezra D."/>
            <person name="Gonzalez J."/>
            <person name="Henrissat B."/>
            <person name="Kuo A."/>
            <person name="Liang C."/>
            <person name="Lipzen A."/>
            <person name="Lutzoni F."/>
            <person name="Magnuson J."/>
            <person name="Mondo S."/>
            <person name="Nolan M."/>
            <person name="Ohm R."/>
            <person name="Pangilinan J."/>
            <person name="Park H.-J."/>
            <person name="Ramirez L."/>
            <person name="Alfaro M."/>
            <person name="Sun H."/>
            <person name="Tritt A."/>
            <person name="Yoshinaga Y."/>
            <person name="Zwiers L.-H."/>
            <person name="Turgeon B."/>
            <person name="Goodwin S."/>
            <person name="Spatafora J."/>
            <person name="Crous P."/>
            <person name="Grigoriev I."/>
        </authorList>
    </citation>
    <scope>NUCLEOTIDE SEQUENCE</scope>
    <source>
        <strain evidence="1">CBS 116005</strain>
    </source>
</reference>
<protein>
    <submittedName>
        <fullName evidence="1">Uncharacterized protein</fullName>
    </submittedName>
</protein>
<dbReference type="AlphaFoldDB" id="A0A6G1KYF6"/>
<accession>A0A6G1KYF6</accession>
<evidence type="ECO:0000313" key="2">
    <source>
        <dbReference type="Proteomes" id="UP000799436"/>
    </source>
</evidence>
<gene>
    <name evidence="1" type="ORF">EJ03DRAFT_354820</name>
</gene>
<keyword evidence="2" id="KW-1185">Reference proteome</keyword>
<sequence>MPNQRGIMAISSEISVNTAREFVTGFYAGYEGTELDAPIKAAFAQKLKEMSVDVMAHKKKRVARAVNGFQQFVVHNEDTDQKVVRMLKAALYAHTENSELEVHYAEDSEEDDPEFVARTNECLALESPKEMVGAEKTAEMTMREAR</sequence>
<organism evidence="1 2">
    <name type="scientific">Teratosphaeria nubilosa</name>
    <dbReference type="NCBI Taxonomy" id="161662"/>
    <lineage>
        <taxon>Eukaryota</taxon>
        <taxon>Fungi</taxon>
        <taxon>Dikarya</taxon>
        <taxon>Ascomycota</taxon>
        <taxon>Pezizomycotina</taxon>
        <taxon>Dothideomycetes</taxon>
        <taxon>Dothideomycetidae</taxon>
        <taxon>Mycosphaerellales</taxon>
        <taxon>Teratosphaeriaceae</taxon>
        <taxon>Teratosphaeria</taxon>
    </lineage>
</organism>